<dbReference type="EMBL" id="FOUI01000041">
    <property type="protein sequence ID" value="SFM92340.1"/>
    <property type="molecule type" value="Genomic_DNA"/>
</dbReference>
<proteinExistence type="predicted"/>
<evidence type="ECO:0000313" key="1">
    <source>
        <dbReference type="EMBL" id="SFM92340.1"/>
    </source>
</evidence>
<organism evidence="1 2">
    <name type="scientific">Halopseudomonas yangmingensis</name>
    <dbReference type="NCBI Taxonomy" id="1720063"/>
    <lineage>
        <taxon>Bacteria</taxon>
        <taxon>Pseudomonadati</taxon>
        <taxon>Pseudomonadota</taxon>
        <taxon>Gammaproteobacteria</taxon>
        <taxon>Pseudomonadales</taxon>
        <taxon>Pseudomonadaceae</taxon>
        <taxon>Halopseudomonas</taxon>
    </lineage>
</organism>
<accession>A0A1I4UU67</accession>
<evidence type="ECO:0008006" key="3">
    <source>
        <dbReference type="Google" id="ProtNLM"/>
    </source>
</evidence>
<sequence>TQSDPIGLMGGVNTFGYAEGSPALLSDPFGLAVYLTYHEVLASGNYHLALLIIPDDQIWAASEAAKGDRFLLGNDDAGVASGKYWTTISAGPSSGLSFPGNLQSTPNRSGDEPWANIVAGKVSAPISNLGMACGVSADSDFINRLLLAEAGYKPVFNYDFFPTYETEGYNSNSFIIGILEAVGASVTLPNVSLPGVEKPVPGWGFGYMPERLDFGNNATNEIFSP</sequence>
<dbReference type="AlphaFoldDB" id="A0A1I4UU67"/>
<evidence type="ECO:0000313" key="2">
    <source>
        <dbReference type="Proteomes" id="UP000243629"/>
    </source>
</evidence>
<dbReference type="Proteomes" id="UP000243629">
    <property type="component" value="Unassembled WGS sequence"/>
</dbReference>
<name>A0A1I4UU67_9GAMM</name>
<dbReference type="RefSeq" id="WP_218143627.1">
    <property type="nucleotide sequence ID" value="NZ_FOUI01000041.1"/>
</dbReference>
<reference evidence="2" key="1">
    <citation type="submission" date="2016-10" db="EMBL/GenBank/DDBJ databases">
        <authorList>
            <person name="Varghese N."/>
            <person name="Submissions S."/>
        </authorList>
    </citation>
    <scope>NUCLEOTIDE SEQUENCE [LARGE SCALE GENOMIC DNA]</scope>
    <source>
        <strain evidence="2">DSM 24213</strain>
    </source>
</reference>
<feature type="non-terminal residue" evidence="1">
    <location>
        <position position="1"/>
    </location>
</feature>
<keyword evidence="2" id="KW-1185">Reference proteome</keyword>
<protein>
    <recommendedName>
        <fullName evidence="3">RHS repeat-associated core domain-containing protein</fullName>
    </recommendedName>
</protein>
<gene>
    <name evidence="1" type="ORF">SAMN05216217_1412</name>
</gene>